<evidence type="ECO:0000313" key="2">
    <source>
        <dbReference type="EMBL" id="TDC47411.1"/>
    </source>
</evidence>
<feature type="transmembrane region" description="Helical" evidence="1">
    <location>
        <begin position="362"/>
        <end position="383"/>
    </location>
</feature>
<keyword evidence="3" id="KW-1185">Reference proteome</keyword>
<protein>
    <submittedName>
        <fullName evidence="2">HupE/UreJ family protein</fullName>
    </submittedName>
</protein>
<organism evidence="2 3">
    <name type="scientific">Jiangella ureilytica</name>
    <dbReference type="NCBI Taxonomy" id="2530374"/>
    <lineage>
        <taxon>Bacteria</taxon>
        <taxon>Bacillati</taxon>
        <taxon>Actinomycetota</taxon>
        <taxon>Actinomycetes</taxon>
        <taxon>Jiangellales</taxon>
        <taxon>Jiangellaceae</taxon>
        <taxon>Jiangella</taxon>
    </lineage>
</organism>
<sequence>MADRTRRTTLPWARRPWVAALVALVAVLAAALSAVLSAAPAGAHVKTTTGYSVIRSDGGEIAYELRLEYDVLARSSGMGAEAESAGDDEARRAALADRLDVVAGYLDDRVVVYLDDVACEGGLERAGLRTEDTVTYAVLDLAFSCFGEPDGSYRVHYGVFALEEGIVDDHVNLVDYELGAATGQAAVDSYVTEFVAGDRSVLASSAQFAGLGVEHLLSGLDHILFVVALLLGASSLGSLAAVVGTFTVAHSISLALSVLGVVHVPAQYVQPLIALSLVYVAVESVLGGRVRHRLAVVFAFGLLHGLGFASAMRFTEDLSWGLVGSLAGFNLGIEVGQLLVVAVLFPVLLAARTLPSIRRLPLSTAVHLGATGVIAVLGLVWFAQRVPLG</sequence>
<proteinExistence type="predicted"/>
<feature type="transmembrane region" description="Helical" evidence="1">
    <location>
        <begin position="326"/>
        <end position="350"/>
    </location>
</feature>
<name>A0A4R4RDN9_9ACTN</name>
<evidence type="ECO:0000313" key="3">
    <source>
        <dbReference type="Proteomes" id="UP000295621"/>
    </source>
</evidence>
<gene>
    <name evidence="2" type="ORF">E1212_24390</name>
</gene>
<reference evidence="2 3" key="1">
    <citation type="submission" date="2019-02" db="EMBL/GenBank/DDBJ databases">
        <title>Draft genome sequences of novel Actinobacteria.</title>
        <authorList>
            <person name="Sahin N."/>
            <person name="Ay H."/>
            <person name="Saygin H."/>
        </authorList>
    </citation>
    <scope>NUCLEOTIDE SEQUENCE [LARGE SCALE GENOMIC DNA]</scope>
    <source>
        <strain evidence="2 3">KC603</strain>
    </source>
</reference>
<keyword evidence="1" id="KW-0472">Membrane</keyword>
<dbReference type="RefSeq" id="WP_131987307.1">
    <property type="nucleotide sequence ID" value="NZ_SMKL01000075.1"/>
</dbReference>
<feature type="transmembrane region" description="Helical" evidence="1">
    <location>
        <begin position="294"/>
        <end position="314"/>
    </location>
</feature>
<dbReference type="InterPro" id="IPR032809">
    <property type="entry name" value="Put_HupE_UreJ"/>
</dbReference>
<dbReference type="Proteomes" id="UP000295621">
    <property type="component" value="Unassembled WGS sequence"/>
</dbReference>
<evidence type="ECO:0000256" key="1">
    <source>
        <dbReference type="SAM" id="Phobius"/>
    </source>
</evidence>
<accession>A0A4R4RDN9</accession>
<dbReference type="OrthoDB" id="9808870at2"/>
<keyword evidence="1" id="KW-0812">Transmembrane</keyword>
<comment type="caution">
    <text evidence="2">The sequence shown here is derived from an EMBL/GenBank/DDBJ whole genome shotgun (WGS) entry which is preliminary data.</text>
</comment>
<keyword evidence="1" id="KW-1133">Transmembrane helix</keyword>
<dbReference type="Pfam" id="PF13795">
    <property type="entry name" value="HupE_UreJ_2"/>
    <property type="match status" value="1"/>
</dbReference>
<dbReference type="AlphaFoldDB" id="A0A4R4RDN9"/>
<feature type="transmembrane region" description="Helical" evidence="1">
    <location>
        <begin position="268"/>
        <end position="287"/>
    </location>
</feature>
<dbReference type="EMBL" id="SMKL01000075">
    <property type="protein sequence ID" value="TDC47411.1"/>
    <property type="molecule type" value="Genomic_DNA"/>
</dbReference>